<protein>
    <submittedName>
        <fullName evidence="1">Uncharacterized protein</fullName>
    </submittedName>
</protein>
<keyword evidence="2" id="KW-1185">Reference proteome</keyword>
<dbReference type="Proteomes" id="UP001239111">
    <property type="component" value="Chromosome 1"/>
</dbReference>
<accession>A0ACC2PSZ2</accession>
<comment type="caution">
    <text evidence="1">The sequence shown here is derived from an EMBL/GenBank/DDBJ whole genome shotgun (WGS) entry which is preliminary data.</text>
</comment>
<gene>
    <name evidence="1" type="ORF">QAD02_022397</name>
</gene>
<reference evidence="1" key="1">
    <citation type="submission" date="2023-04" db="EMBL/GenBank/DDBJ databases">
        <title>A chromosome-level genome assembly of the parasitoid wasp Eretmocerus hayati.</title>
        <authorList>
            <person name="Zhong Y."/>
            <person name="Liu S."/>
            <person name="Liu Y."/>
        </authorList>
    </citation>
    <scope>NUCLEOTIDE SEQUENCE</scope>
    <source>
        <strain evidence="1">ZJU_SS_LIU_2023</strain>
    </source>
</reference>
<evidence type="ECO:0000313" key="1">
    <source>
        <dbReference type="EMBL" id="KAJ8686603.1"/>
    </source>
</evidence>
<organism evidence="1 2">
    <name type="scientific">Eretmocerus hayati</name>
    <dbReference type="NCBI Taxonomy" id="131215"/>
    <lineage>
        <taxon>Eukaryota</taxon>
        <taxon>Metazoa</taxon>
        <taxon>Ecdysozoa</taxon>
        <taxon>Arthropoda</taxon>
        <taxon>Hexapoda</taxon>
        <taxon>Insecta</taxon>
        <taxon>Pterygota</taxon>
        <taxon>Neoptera</taxon>
        <taxon>Endopterygota</taxon>
        <taxon>Hymenoptera</taxon>
        <taxon>Apocrita</taxon>
        <taxon>Proctotrupomorpha</taxon>
        <taxon>Chalcidoidea</taxon>
        <taxon>Aphelinidae</taxon>
        <taxon>Aphelininae</taxon>
        <taxon>Eretmocerus</taxon>
    </lineage>
</organism>
<sequence>MNVIACYRSPGTTLSQRKWDVIISAVPVQGSSIFIGKFNARHGYWNGNIQDLKMLEARSEYESILRSKELNTFSSGVDGTSRFIPDVKLTSYNLPQSVLLINAWVKIISTRTEWPKKNICLGVSLSSSLWFNANSLPSSFL</sequence>
<proteinExistence type="predicted"/>
<dbReference type="EMBL" id="CM056741">
    <property type="protein sequence ID" value="KAJ8686603.1"/>
    <property type="molecule type" value="Genomic_DNA"/>
</dbReference>
<name>A0ACC2PSZ2_9HYME</name>
<evidence type="ECO:0000313" key="2">
    <source>
        <dbReference type="Proteomes" id="UP001239111"/>
    </source>
</evidence>